<keyword evidence="2" id="KW-0813">Transport</keyword>
<sequence>MTFTPEKIAFLAILVGALYCYFSQRIPIILTALLSIVALSLSGVLEIDEALAGFASTATVAIGAMFVLSAGLMRTGAFDPLARRIGLWSKGSWLRLILLMAGVVTITSAFMNNTPVVIMMIPVLLTITREHNMAPSKVMIPLSYFSVFGGICTLIGTSTNLLIDEIYHEYTQTHLGMFDFAPVGLIFLVIGTIYLLLFGRWLLPHRESLSAMLPQTQRSRYVTEMIVPQTSNLIGQTVGEAFSSSSPFRLLQLRRHDEIHFYADVHDKPIQANDALIVEGTTDSLSELLSTKVLEWGKVLMDRESVPIRNLQLLLVEIVVRPNSSFVGNRISNLALHSRFSVKVVAIQRGGRNHLWDLSEVRIKAGDVLLVQGESHGIEALRSNNEVLIIDEVSAARRLKKAKLSLAILSGVVLLALFTRVPLVIWALLGSALIILRGCLRLEEAIKALDFNVLFLLIGTIPLGTAMVKVGIVDDLTQLLIALAGPENPLLLLAALYLITNVLTHLVSNTAVAALMAPLAIGMAEQLGWQSKPFIMAVAFAASTALATPIGYQTNVLVMGPGGNRSGDFLRIGMPLSIILWLVACVAIPMVYGLGQ</sequence>
<dbReference type="Pfam" id="PF02080">
    <property type="entry name" value="TrkA_C"/>
    <property type="match status" value="1"/>
</dbReference>
<dbReference type="InterPro" id="IPR006037">
    <property type="entry name" value="RCK_C"/>
</dbReference>
<evidence type="ECO:0000256" key="5">
    <source>
        <dbReference type="ARBA" id="ARBA00022989"/>
    </source>
</evidence>
<comment type="subcellular location">
    <subcellularLocation>
        <location evidence="1">Membrane</location>
        <topology evidence="1">Multi-pass membrane protein</topology>
    </subcellularLocation>
</comment>
<dbReference type="PANTHER" id="PTHR43652">
    <property type="entry name" value="BASIC AMINO ACID ANTIPORTER YFCC-RELATED"/>
    <property type="match status" value="1"/>
</dbReference>
<keyword evidence="5 7" id="KW-1133">Transmembrane helix</keyword>
<dbReference type="KEGG" id="scor:J3U87_21300"/>
<protein>
    <submittedName>
        <fullName evidence="9">SLC13 family permease</fullName>
    </submittedName>
</protein>
<evidence type="ECO:0000256" key="3">
    <source>
        <dbReference type="ARBA" id="ARBA00022692"/>
    </source>
</evidence>
<feature type="transmembrane region" description="Helical" evidence="7">
    <location>
        <begin position="183"/>
        <end position="203"/>
    </location>
</feature>
<dbReference type="Pfam" id="PF03600">
    <property type="entry name" value="CitMHS"/>
    <property type="match status" value="1"/>
</dbReference>
<dbReference type="GO" id="GO:0006813">
    <property type="term" value="P:potassium ion transport"/>
    <property type="evidence" value="ECO:0007669"/>
    <property type="project" value="InterPro"/>
</dbReference>
<dbReference type="GO" id="GO:0008324">
    <property type="term" value="F:monoatomic cation transmembrane transporter activity"/>
    <property type="evidence" value="ECO:0007669"/>
    <property type="project" value="InterPro"/>
</dbReference>
<dbReference type="InterPro" id="IPR036721">
    <property type="entry name" value="RCK_C_sf"/>
</dbReference>
<dbReference type="InterPro" id="IPR051679">
    <property type="entry name" value="DASS-Related_Transporters"/>
</dbReference>
<feature type="domain" description="RCK C-terminal" evidence="8">
    <location>
        <begin position="303"/>
        <end position="387"/>
    </location>
</feature>
<dbReference type="EMBL" id="CP071793">
    <property type="protein sequence ID" value="QTD48130.1"/>
    <property type="molecule type" value="Genomic_DNA"/>
</dbReference>
<keyword evidence="6 7" id="KW-0472">Membrane</keyword>
<feature type="transmembrane region" description="Helical" evidence="7">
    <location>
        <begin position="51"/>
        <end position="72"/>
    </location>
</feature>
<evidence type="ECO:0000256" key="2">
    <source>
        <dbReference type="ARBA" id="ARBA00022448"/>
    </source>
</evidence>
<feature type="transmembrane region" description="Helical" evidence="7">
    <location>
        <begin position="492"/>
        <end position="521"/>
    </location>
</feature>
<evidence type="ECO:0000313" key="9">
    <source>
        <dbReference type="EMBL" id="QTD48130.1"/>
    </source>
</evidence>
<evidence type="ECO:0000256" key="6">
    <source>
        <dbReference type="ARBA" id="ARBA00023136"/>
    </source>
</evidence>
<dbReference type="InterPro" id="IPR004680">
    <property type="entry name" value="Cit_transptr-like_dom"/>
</dbReference>
<evidence type="ECO:0000313" key="10">
    <source>
        <dbReference type="Proteomes" id="UP000663929"/>
    </source>
</evidence>
<feature type="transmembrane region" description="Helical" evidence="7">
    <location>
        <begin position="572"/>
        <end position="594"/>
    </location>
</feature>
<dbReference type="Proteomes" id="UP000663929">
    <property type="component" value="Chromosome"/>
</dbReference>
<feature type="transmembrane region" description="Helical" evidence="7">
    <location>
        <begin position="93"/>
        <end position="110"/>
    </location>
</feature>
<dbReference type="Gene3D" id="3.30.70.1450">
    <property type="entry name" value="Regulator of K+ conductance, C-terminal domain"/>
    <property type="match status" value="2"/>
</dbReference>
<evidence type="ECO:0000256" key="1">
    <source>
        <dbReference type="ARBA" id="ARBA00004141"/>
    </source>
</evidence>
<accession>A0A8A4TF14</accession>
<reference evidence="9" key="1">
    <citation type="submission" date="2021-03" db="EMBL/GenBank/DDBJ databases">
        <title>Acanthopleuribacteraceae sp. M133.</title>
        <authorList>
            <person name="Wang G."/>
        </authorList>
    </citation>
    <scope>NUCLEOTIDE SEQUENCE</scope>
    <source>
        <strain evidence="9">M133</strain>
    </source>
</reference>
<dbReference type="SUPFAM" id="SSF116726">
    <property type="entry name" value="TrkA C-terminal domain-like"/>
    <property type="match status" value="2"/>
</dbReference>
<name>A0A8A4TF14_SULCO</name>
<dbReference type="GO" id="GO:0005886">
    <property type="term" value="C:plasma membrane"/>
    <property type="evidence" value="ECO:0007669"/>
    <property type="project" value="TreeGrafter"/>
</dbReference>
<keyword evidence="4" id="KW-0677">Repeat</keyword>
<feature type="transmembrane region" description="Helical" evidence="7">
    <location>
        <begin position="452"/>
        <end position="472"/>
    </location>
</feature>
<feature type="domain" description="RCK C-terminal" evidence="8">
    <location>
        <begin position="210"/>
        <end position="294"/>
    </location>
</feature>
<gene>
    <name evidence="9" type="ORF">J3U87_21300</name>
</gene>
<keyword evidence="3 7" id="KW-0812">Transmembrane</keyword>
<organism evidence="9 10">
    <name type="scientific">Sulfidibacter corallicola</name>
    <dbReference type="NCBI Taxonomy" id="2818388"/>
    <lineage>
        <taxon>Bacteria</taxon>
        <taxon>Pseudomonadati</taxon>
        <taxon>Acidobacteriota</taxon>
        <taxon>Holophagae</taxon>
        <taxon>Acanthopleuribacterales</taxon>
        <taxon>Acanthopleuribacteraceae</taxon>
        <taxon>Sulfidibacter</taxon>
    </lineage>
</organism>
<proteinExistence type="predicted"/>
<dbReference type="PANTHER" id="PTHR43652:SF2">
    <property type="entry name" value="BASIC AMINO ACID ANTIPORTER YFCC-RELATED"/>
    <property type="match status" value="1"/>
</dbReference>
<keyword evidence="10" id="KW-1185">Reference proteome</keyword>
<evidence type="ECO:0000256" key="4">
    <source>
        <dbReference type="ARBA" id="ARBA00022737"/>
    </source>
</evidence>
<feature type="transmembrane region" description="Helical" evidence="7">
    <location>
        <begin position="144"/>
        <end position="163"/>
    </location>
</feature>
<dbReference type="AlphaFoldDB" id="A0A8A4TF14"/>
<dbReference type="PROSITE" id="PS51202">
    <property type="entry name" value="RCK_C"/>
    <property type="match status" value="2"/>
</dbReference>
<dbReference type="RefSeq" id="WP_237377791.1">
    <property type="nucleotide sequence ID" value="NZ_CP071793.1"/>
</dbReference>
<evidence type="ECO:0000259" key="8">
    <source>
        <dbReference type="PROSITE" id="PS51202"/>
    </source>
</evidence>
<feature type="transmembrane region" description="Helical" evidence="7">
    <location>
        <begin position="533"/>
        <end position="552"/>
    </location>
</feature>
<evidence type="ECO:0000256" key="7">
    <source>
        <dbReference type="SAM" id="Phobius"/>
    </source>
</evidence>